<proteinExistence type="predicted"/>
<sequence>MDDMFAGEDRMNVLPIKGEIPVDWEASLESVNGKLETVPRGLA</sequence>
<comment type="caution">
    <text evidence="1">The sequence shown here is derived from an EMBL/GenBank/DDBJ whole genome shotgun (WGS) entry which is preliminary data.</text>
</comment>
<gene>
    <name evidence="1" type="ORF">DHETER_LOCUS9749</name>
</gene>
<evidence type="ECO:0000313" key="1">
    <source>
        <dbReference type="EMBL" id="CAG8660968.1"/>
    </source>
</evidence>
<keyword evidence="2" id="KW-1185">Reference proteome</keyword>
<protein>
    <submittedName>
        <fullName evidence="1">9157_t:CDS:1</fullName>
    </submittedName>
</protein>
<name>A0ACA9NKF6_9GLOM</name>
<dbReference type="EMBL" id="CAJVPU010017679">
    <property type="protein sequence ID" value="CAG8660968.1"/>
    <property type="molecule type" value="Genomic_DNA"/>
</dbReference>
<dbReference type="Proteomes" id="UP000789702">
    <property type="component" value="Unassembled WGS sequence"/>
</dbReference>
<organism evidence="1 2">
    <name type="scientific">Dentiscutata heterogama</name>
    <dbReference type="NCBI Taxonomy" id="1316150"/>
    <lineage>
        <taxon>Eukaryota</taxon>
        <taxon>Fungi</taxon>
        <taxon>Fungi incertae sedis</taxon>
        <taxon>Mucoromycota</taxon>
        <taxon>Glomeromycotina</taxon>
        <taxon>Glomeromycetes</taxon>
        <taxon>Diversisporales</taxon>
        <taxon>Gigasporaceae</taxon>
        <taxon>Dentiscutata</taxon>
    </lineage>
</organism>
<reference evidence="1" key="1">
    <citation type="submission" date="2021-06" db="EMBL/GenBank/DDBJ databases">
        <authorList>
            <person name="Kallberg Y."/>
            <person name="Tangrot J."/>
            <person name="Rosling A."/>
        </authorList>
    </citation>
    <scope>NUCLEOTIDE SEQUENCE</scope>
    <source>
        <strain evidence="1">IL203A</strain>
    </source>
</reference>
<evidence type="ECO:0000313" key="2">
    <source>
        <dbReference type="Proteomes" id="UP000789702"/>
    </source>
</evidence>
<accession>A0ACA9NKF6</accession>